<evidence type="ECO:0000313" key="1">
    <source>
        <dbReference type="EMBL" id="KAJ7736387.1"/>
    </source>
</evidence>
<accession>A0AAD7MYI1</accession>
<proteinExistence type="predicted"/>
<dbReference type="EMBL" id="JARJLG010000149">
    <property type="protein sequence ID" value="KAJ7736387.1"/>
    <property type="molecule type" value="Genomic_DNA"/>
</dbReference>
<organism evidence="1 2">
    <name type="scientific">Mycena maculata</name>
    <dbReference type="NCBI Taxonomy" id="230809"/>
    <lineage>
        <taxon>Eukaryota</taxon>
        <taxon>Fungi</taxon>
        <taxon>Dikarya</taxon>
        <taxon>Basidiomycota</taxon>
        <taxon>Agaricomycotina</taxon>
        <taxon>Agaricomycetes</taxon>
        <taxon>Agaricomycetidae</taxon>
        <taxon>Agaricales</taxon>
        <taxon>Marasmiineae</taxon>
        <taxon>Mycenaceae</taxon>
        <taxon>Mycena</taxon>
    </lineage>
</organism>
<keyword evidence="2" id="KW-1185">Reference proteome</keyword>
<feature type="non-terminal residue" evidence="1">
    <location>
        <position position="1"/>
    </location>
</feature>
<sequence>ETIRLFMPSDIADKTKRERACAVGLPEMEAELRIGEAREALGALRAGLRTRTMTNRYRLRNCTGQRALTRGQGVLRQVNMKIHKAKLRYRYARNALLRLKGHGGWERELQVLNDGDVHALNERALTRAGDP</sequence>
<reference evidence="1" key="1">
    <citation type="submission" date="2023-03" db="EMBL/GenBank/DDBJ databases">
        <title>Massive genome expansion in bonnet fungi (Mycena s.s.) driven by repeated elements and novel gene families across ecological guilds.</title>
        <authorList>
            <consortium name="Lawrence Berkeley National Laboratory"/>
            <person name="Harder C.B."/>
            <person name="Miyauchi S."/>
            <person name="Viragh M."/>
            <person name="Kuo A."/>
            <person name="Thoen E."/>
            <person name="Andreopoulos B."/>
            <person name="Lu D."/>
            <person name="Skrede I."/>
            <person name="Drula E."/>
            <person name="Henrissat B."/>
            <person name="Morin E."/>
            <person name="Kohler A."/>
            <person name="Barry K."/>
            <person name="LaButti K."/>
            <person name="Morin E."/>
            <person name="Salamov A."/>
            <person name="Lipzen A."/>
            <person name="Mereny Z."/>
            <person name="Hegedus B."/>
            <person name="Baldrian P."/>
            <person name="Stursova M."/>
            <person name="Weitz H."/>
            <person name="Taylor A."/>
            <person name="Grigoriev I.V."/>
            <person name="Nagy L.G."/>
            <person name="Martin F."/>
            <person name="Kauserud H."/>
        </authorList>
    </citation>
    <scope>NUCLEOTIDE SEQUENCE</scope>
    <source>
        <strain evidence="1">CBHHK188m</strain>
    </source>
</reference>
<comment type="caution">
    <text evidence="1">The sequence shown here is derived from an EMBL/GenBank/DDBJ whole genome shotgun (WGS) entry which is preliminary data.</text>
</comment>
<name>A0AAD7MYI1_9AGAR</name>
<dbReference type="Proteomes" id="UP001215280">
    <property type="component" value="Unassembled WGS sequence"/>
</dbReference>
<protein>
    <submittedName>
        <fullName evidence="1">Uncharacterized protein</fullName>
    </submittedName>
</protein>
<dbReference type="AlphaFoldDB" id="A0AAD7MYI1"/>
<evidence type="ECO:0000313" key="2">
    <source>
        <dbReference type="Proteomes" id="UP001215280"/>
    </source>
</evidence>
<gene>
    <name evidence="1" type="ORF">DFH07DRAFT_753516</name>
</gene>